<gene>
    <name evidence="1" type="ordered locus">Daud_2117</name>
</gene>
<dbReference type="STRING" id="477974.Daud_2117"/>
<dbReference type="KEGG" id="dau:Daud_2117"/>
<dbReference type="AlphaFoldDB" id="B1I6F6"/>
<evidence type="ECO:0000313" key="2">
    <source>
        <dbReference type="Proteomes" id="UP000008544"/>
    </source>
</evidence>
<name>B1I6F6_DESAP</name>
<dbReference type="EMBL" id="CP000860">
    <property type="protein sequence ID" value="ACA60604.1"/>
    <property type="molecule type" value="Genomic_DNA"/>
</dbReference>
<keyword evidence="2" id="KW-1185">Reference proteome</keyword>
<dbReference type="OrthoDB" id="572460at2"/>
<dbReference type="InterPro" id="IPR045397">
    <property type="entry name" value="TumE-like"/>
</dbReference>
<dbReference type="Proteomes" id="UP000008544">
    <property type="component" value="Chromosome"/>
</dbReference>
<sequence length="117" mass="13684">MNVLNVVRAFRAIIKDFAVELFEREGNRRRLKARLIFFDGSTLHVKEYYFGDQRKYVYHWMNTKGELIIRWDNASHWPGVKTFPHHKHVGSVDNVQPSLETGLVEVLTAIKEKISAT</sequence>
<reference evidence="2" key="1">
    <citation type="submission" date="2007-10" db="EMBL/GenBank/DDBJ databases">
        <title>Complete sequence of chromosome of Desulforudis audaxviator MP104C.</title>
        <authorList>
            <person name="Copeland A."/>
            <person name="Lucas S."/>
            <person name="Lapidus A."/>
            <person name="Barry K."/>
            <person name="Glavina del Rio T."/>
            <person name="Dalin E."/>
            <person name="Tice H."/>
            <person name="Bruce D."/>
            <person name="Pitluck S."/>
            <person name="Lowry S.R."/>
            <person name="Larimer F."/>
            <person name="Land M.L."/>
            <person name="Hauser L."/>
            <person name="Kyrpides N."/>
            <person name="Ivanova N.N."/>
            <person name="Richardson P."/>
        </authorList>
    </citation>
    <scope>NUCLEOTIDE SEQUENCE [LARGE SCALE GENOMIC DNA]</scope>
    <source>
        <strain evidence="2">MP104C</strain>
    </source>
</reference>
<organism evidence="1 2">
    <name type="scientific">Desulforudis audaxviator (strain MP104C)</name>
    <dbReference type="NCBI Taxonomy" id="477974"/>
    <lineage>
        <taxon>Bacteria</taxon>
        <taxon>Bacillati</taxon>
        <taxon>Bacillota</taxon>
        <taxon>Clostridia</taxon>
        <taxon>Thermoanaerobacterales</taxon>
        <taxon>Candidatus Desulforudaceae</taxon>
        <taxon>Candidatus Desulforudis</taxon>
    </lineage>
</organism>
<accession>B1I6F6</accession>
<dbReference type="eggNOG" id="ENOG503173E">
    <property type="taxonomic scope" value="Bacteria"/>
</dbReference>
<reference evidence="1 2" key="2">
    <citation type="journal article" date="2008" name="Science">
        <title>Environmental genomics reveals a single-species ecosystem deep within Earth.</title>
        <authorList>
            <person name="Chivian D."/>
            <person name="Brodie E.L."/>
            <person name="Alm E.J."/>
            <person name="Culley D.E."/>
            <person name="Dehal P.S."/>
            <person name="Desantis T.Z."/>
            <person name="Gihring T.M."/>
            <person name="Lapidus A."/>
            <person name="Lin L.H."/>
            <person name="Lowry S.R."/>
            <person name="Moser D.P."/>
            <person name="Richardson P.M."/>
            <person name="Southam G."/>
            <person name="Wanger G."/>
            <person name="Pratt L.M."/>
            <person name="Andersen G.L."/>
            <person name="Hazen T.C."/>
            <person name="Brockman F.J."/>
            <person name="Arkin A.P."/>
            <person name="Onstott T.C."/>
        </authorList>
    </citation>
    <scope>NUCLEOTIDE SEQUENCE [LARGE SCALE GENOMIC DNA]</scope>
    <source>
        <strain evidence="1 2">MP104C</strain>
    </source>
</reference>
<protein>
    <submittedName>
        <fullName evidence="1">Uncharacterized protein</fullName>
    </submittedName>
</protein>
<dbReference type="Pfam" id="PF20126">
    <property type="entry name" value="TumE"/>
    <property type="match status" value="1"/>
</dbReference>
<evidence type="ECO:0000313" key="1">
    <source>
        <dbReference type="EMBL" id="ACA60604.1"/>
    </source>
</evidence>
<dbReference type="HOGENOM" id="CLU_159819_1_0_9"/>
<proteinExistence type="predicted"/>